<keyword evidence="2" id="KW-1185">Reference proteome</keyword>
<name>A0A422QJ60_9BURK</name>
<sequence length="319" mass="34355">MNKKASAKELATLALAKSIVEGDAEAAMGALKAKADYDAFWIDGATRLRDLAKSRGARSVSLVIEEAARSRGLKALPPMAESPDRWSRALVEFVALRGYEFSGMTTLLSGDPGTKLRGLDTAKAAAKLIGSKWNRIKNAKCEDARRGGASHWTLSFGPIWQGERRVTGFEIQFSVDARVLQLVEKFHEAQGAGAAADPPSLCDPLVSKQKDWEASFVAERHVGCGHGVDGAISCLREGGNPFDKTYGSKRGEFTWDDEGAEMKSFMALVRREVGPGPGWHVRLAPFLTDAGLDSLKTKFDLESSLAEMGASAARRSGPL</sequence>
<evidence type="ECO:0000313" key="1">
    <source>
        <dbReference type="EMBL" id="RNF30017.1"/>
    </source>
</evidence>
<organism evidence="1 2">
    <name type="scientific">Massilia aurea</name>
    <dbReference type="NCBI Taxonomy" id="373040"/>
    <lineage>
        <taxon>Bacteria</taxon>
        <taxon>Pseudomonadati</taxon>
        <taxon>Pseudomonadota</taxon>
        <taxon>Betaproteobacteria</taxon>
        <taxon>Burkholderiales</taxon>
        <taxon>Oxalobacteraceae</taxon>
        <taxon>Telluria group</taxon>
        <taxon>Massilia</taxon>
    </lineage>
</organism>
<dbReference type="RefSeq" id="WP_123070269.1">
    <property type="nucleotide sequence ID" value="NZ_JSAB01000148.1"/>
</dbReference>
<protein>
    <submittedName>
        <fullName evidence="1">Uncharacterized protein</fullName>
    </submittedName>
</protein>
<dbReference type="AlphaFoldDB" id="A0A422QJ60"/>
<dbReference type="Proteomes" id="UP000283254">
    <property type="component" value="Unassembled WGS sequence"/>
</dbReference>
<proteinExistence type="predicted"/>
<dbReference type="OrthoDB" id="10003450at2"/>
<gene>
    <name evidence="1" type="ORF">NM04_14830</name>
</gene>
<comment type="caution">
    <text evidence="1">The sequence shown here is derived from an EMBL/GenBank/DDBJ whole genome shotgun (WGS) entry which is preliminary data.</text>
</comment>
<evidence type="ECO:0000313" key="2">
    <source>
        <dbReference type="Proteomes" id="UP000283254"/>
    </source>
</evidence>
<accession>A0A422QJ60</accession>
<reference evidence="1" key="1">
    <citation type="submission" date="2014-10" db="EMBL/GenBank/DDBJ databases">
        <title>Massilia sp. genome.</title>
        <authorList>
            <person name="Xu B."/>
            <person name="Dai L."/>
            <person name="Huang Z."/>
        </authorList>
    </citation>
    <scope>NUCLEOTIDE SEQUENCE [LARGE SCALE GENOMIC DNA]</scope>
    <source>
        <strain evidence="1">CFS-1</strain>
    </source>
</reference>
<dbReference type="EMBL" id="JSAB01000148">
    <property type="protein sequence ID" value="RNF30017.1"/>
    <property type="molecule type" value="Genomic_DNA"/>
</dbReference>